<dbReference type="Pfam" id="PF13343">
    <property type="entry name" value="SBP_bac_6"/>
    <property type="match status" value="1"/>
</dbReference>
<dbReference type="GO" id="GO:0030288">
    <property type="term" value="C:outer membrane-bounded periplasmic space"/>
    <property type="evidence" value="ECO:0007669"/>
    <property type="project" value="TreeGrafter"/>
</dbReference>
<dbReference type="PIRSF" id="PIRSF002825">
    <property type="entry name" value="CfbpA"/>
    <property type="match status" value="1"/>
</dbReference>
<dbReference type="GO" id="GO:0030975">
    <property type="term" value="F:thiamine binding"/>
    <property type="evidence" value="ECO:0007669"/>
    <property type="project" value="TreeGrafter"/>
</dbReference>
<evidence type="ECO:0000313" key="4">
    <source>
        <dbReference type="Proteomes" id="UP000236990"/>
    </source>
</evidence>
<reference evidence="3 4" key="1">
    <citation type="submission" date="2017-06" db="EMBL/GenBank/DDBJ databases">
        <title>Genome sequence of Lactobacillus plantarum subsp. plantarum strain SRCM101258.</title>
        <authorList>
            <person name="Cho S.H."/>
        </authorList>
    </citation>
    <scope>NUCLEOTIDE SEQUENCE [LARGE SCALE GENOMIC DNA]</scope>
    <source>
        <strain evidence="3 4">SRCM101258</strain>
    </source>
</reference>
<dbReference type="GO" id="GO:0015888">
    <property type="term" value="P:thiamine transport"/>
    <property type="evidence" value="ECO:0007669"/>
    <property type="project" value="TreeGrafter"/>
</dbReference>
<dbReference type="PANTHER" id="PTHR30006">
    <property type="entry name" value="THIAMINE-BINDING PERIPLASMIC PROTEIN-RELATED"/>
    <property type="match status" value="1"/>
</dbReference>
<proteinExistence type="predicted"/>
<dbReference type="GO" id="GO:0046872">
    <property type="term" value="F:metal ion binding"/>
    <property type="evidence" value="ECO:0007669"/>
    <property type="project" value="UniProtKB-KW"/>
</dbReference>
<dbReference type="InterPro" id="IPR026045">
    <property type="entry name" value="Ferric-bd"/>
</dbReference>
<evidence type="ECO:0000256" key="2">
    <source>
        <dbReference type="PIRSR" id="PIRSR002825-1"/>
    </source>
</evidence>
<dbReference type="SUPFAM" id="SSF53850">
    <property type="entry name" value="Periplasmic binding protein-like II"/>
    <property type="match status" value="1"/>
</dbReference>
<keyword evidence="2" id="KW-0479">Metal-binding</keyword>
<keyword evidence="1" id="KW-0732">Signal</keyword>
<dbReference type="Proteomes" id="UP000236990">
    <property type="component" value="Unassembled WGS sequence"/>
</dbReference>
<dbReference type="PANTHER" id="PTHR30006:SF2">
    <property type="entry name" value="ABC TRANSPORTER SUBSTRATE-BINDING PROTEIN"/>
    <property type="match status" value="1"/>
</dbReference>
<keyword evidence="2" id="KW-0408">Iron</keyword>
<sequence>MSKLAIITLSTLGVLTLGATIYTNSHRSKAVNAASNATEQQTLTVYAAGPKPLSDQIIKGFEHQTGIKVKSFDGTTGKILSKVKAEQANPQADVLILASMAAGVDLQRNDQLLTYHNAKRAQQLNPAFQDKHQQLFSYSASAVGITYNKQQVKVAPTDWSDLTKPEFRNQVTIPDPQTSGSSLDFINTYQMQHGNRLLKALKQNGAEMGGANKEVLDAVVTGQKAAVFGGVDYMSIAAIKKGERIGFVYPKSGTLVNPRPAMILKSSRHQTAAKKFVDYLLSAKVQQQVEQNHLIAGTTTKLTNPLNNQPINTYRVNWQRANTALTDNLASFKQVFN</sequence>
<comment type="caution">
    <text evidence="3">The sequence shown here is derived from an EMBL/GenBank/DDBJ whole genome shotgun (WGS) entry which is preliminary data.</text>
</comment>
<dbReference type="AlphaFoldDB" id="A0A2S3U5H3"/>
<accession>A0A2S3U5H3</accession>
<protein>
    <recommendedName>
        <fullName evidence="5">Iron ABC transporter substrate-binding protein</fullName>
    </recommendedName>
</protein>
<dbReference type="Gene3D" id="3.40.190.10">
    <property type="entry name" value="Periplasmic binding protein-like II"/>
    <property type="match status" value="2"/>
</dbReference>
<evidence type="ECO:0000313" key="3">
    <source>
        <dbReference type="EMBL" id="POD84492.1"/>
    </source>
</evidence>
<name>A0A2S3U5H3_LACPN</name>
<organism evidence="3 4">
    <name type="scientific">Lactiplantibacillus plantarum subsp. plantarum</name>
    <dbReference type="NCBI Taxonomy" id="337330"/>
    <lineage>
        <taxon>Bacteria</taxon>
        <taxon>Bacillati</taxon>
        <taxon>Bacillota</taxon>
        <taxon>Bacilli</taxon>
        <taxon>Lactobacillales</taxon>
        <taxon>Lactobacillaceae</taxon>
        <taxon>Lactiplantibacillus</taxon>
    </lineage>
</organism>
<feature type="binding site" evidence="2">
    <location>
        <position position="233"/>
    </location>
    <ligand>
        <name>Fe cation</name>
        <dbReference type="ChEBI" id="CHEBI:24875"/>
    </ligand>
</feature>
<dbReference type="GO" id="GO:0030976">
    <property type="term" value="F:thiamine pyrophosphate binding"/>
    <property type="evidence" value="ECO:0007669"/>
    <property type="project" value="TreeGrafter"/>
</dbReference>
<dbReference type="EMBL" id="NKCZ01000104">
    <property type="protein sequence ID" value="POD84492.1"/>
    <property type="molecule type" value="Genomic_DNA"/>
</dbReference>
<gene>
    <name evidence="3" type="ORF">S101258_01763</name>
</gene>
<evidence type="ECO:0000256" key="1">
    <source>
        <dbReference type="ARBA" id="ARBA00022729"/>
    </source>
</evidence>
<evidence type="ECO:0008006" key="5">
    <source>
        <dbReference type="Google" id="ProtNLM"/>
    </source>
</evidence>